<organism evidence="1 2">
    <name type="scientific">Pisolithus tinctorius Marx 270</name>
    <dbReference type="NCBI Taxonomy" id="870435"/>
    <lineage>
        <taxon>Eukaryota</taxon>
        <taxon>Fungi</taxon>
        <taxon>Dikarya</taxon>
        <taxon>Basidiomycota</taxon>
        <taxon>Agaricomycotina</taxon>
        <taxon>Agaricomycetes</taxon>
        <taxon>Agaricomycetidae</taxon>
        <taxon>Boletales</taxon>
        <taxon>Sclerodermatineae</taxon>
        <taxon>Pisolithaceae</taxon>
        <taxon>Pisolithus</taxon>
    </lineage>
</organism>
<dbReference type="HOGENOM" id="CLU_107692_0_0_1"/>
<dbReference type="AlphaFoldDB" id="A0A0C3NTQ4"/>
<dbReference type="InParanoid" id="A0A0C3NTQ4"/>
<gene>
    <name evidence="1" type="ORF">M404DRAFT_157315</name>
</gene>
<evidence type="ECO:0000313" key="1">
    <source>
        <dbReference type="EMBL" id="KIN98608.1"/>
    </source>
</evidence>
<sequence length="220" mass="24735">MLLTVNTVVYPDVEYADTETAFLQLLIFMVCFSGPPIKISASISEEYKGITLPVICTKAWSAHQSEQLTHSVAASFATMSSINQEDSAGDFPIPFLPLASTFDPMDTCHWATLSKDIERWLMNDVWTTSVPQWAWGRDAFWLAYIAAHPMFPNGSWSVWDPRIPMEGQFIEEWLNDDGTNGSADGMSSNETAEHLLLSNIWESFSRHIALFYPFVLIPVS</sequence>
<proteinExistence type="predicted"/>
<reference evidence="2" key="2">
    <citation type="submission" date="2015-01" db="EMBL/GenBank/DDBJ databases">
        <title>Evolutionary Origins and Diversification of the Mycorrhizal Mutualists.</title>
        <authorList>
            <consortium name="DOE Joint Genome Institute"/>
            <consortium name="Mycorrhizal Genomics Consortium"/>
            <person name="Kohler A."/>
            <person name="Kuo A."/>
            <person name="Nagy L.G."/>
            <person name="Floudas D."/>
            <person name="Copeland A."/>
            <person name="Barry K.W."/>
            <person name="Cichocki N."/>
            <person name="Veneault-Fourrey C."/>
            <person name="LaButti K."/>
            <person name="Lindquist E.A."/>
            <person name="Lipzen A."/>
            <person name="Lundell T."/>
            <person name="Morin E."/>
            <person name="Murat C."/>
            <person name="Riley R."/>
            <person name="Ohm R."/>
            <person name="Sun H."/>
            <person name="Tunlid A."/>
            <person name="Henrissat B."/>
            <person name="Grigoriev I.V."/>
            <person name="Hibbett D.S."/>
            <person name="Martin F."/>
        </authorList>
    </citation>
    <scope>NUCLEOTIDE SEQUENCE [LARGE SCALE GENOMIC DNA]</scope>
    <source>
        <strain evidence="2">Marx 270</strain>
    </source>
</reference>
<protein>
    <submittedName>
        <fullName evidence="1">Uncharacterized protein</fullName>
    </submittedName>
</protein>
<accession>A0A0C3NTQ4</accession>
<dbReference type="OrthoDB" id="3169660at2759"/>
<evidence type="ECO:0000313" key="2">
    <source>
        <dbReference type="Proteomes" id="UP000054217"/>
    </source>
</evidence>
<reference evidence="1 2" key="1">
    <citation type="submission" date="2014-04" db="EMBL/GenBank/DDBJ databases">
        <authorList>
            <consortium name="DOE Joint Genome Institute"/>
            <person name="Kuo A."/>
            <person name="Kohler A."/>
            <person name="Costa M.D."/>
            <person name="Nagy L.G."/>
            <person name="Floudas D."/>
            <person name="Copeland A."/>
            <person name="Barry K.W."/>
            <person name="Cichocki N."/>
            <person name="Veneault-Fourrey C."/>
            <person name="LaButti K."/>
            <person name="Lindquist E.A."/>
            <person name="Lipzen A."/>
            <person name="Lundell T."/>
            <person name="Morin E."/>
            <person name="Murat C."/>
            <person name="Sun H."/>
            <person name="Tunlid A."/>
            <person name="Henrissat B."/>
            <person name="Grigoriev I.V."/>
            <person name="Hibbett D.S."/>
            <person name="Martin F."/>
            <person name="Nordberg H.P."/>
            <person name="Cantor M.N."/>
            <person name="Hua S.X."/>
        </authorList>
    </citation>
    <scope>NUCLEOTIDE SEQUENCE [LARGE SCALE GENOMIC DNA]</scope>
    <source>
        <strain evidence="1 2">Marx 270</strain>
    </source>
</reference>
<keyword evidence="2" id="KW-1185">Reference proteome</keyword>
<dbReference type="Proteomes" id="UP000054217">
    <property type="component" value="Unassembled WGS sequence"/>
</dbReference>
<dbReference type="EMBL" id="KN832014">
    <property type="protein sequence ID" value="KIN98608.1"/>
    <property type="molecule type" value="Genomic_DNA"/>
</dbReference>
<name>A0A0C3NTQ4_PISTI</name>